<dbReference type="EMBL" id="AAYA01000007">
    <property type="protein sequence ID" value="EBA07878.1"/>
    <property type="molecule type" value="Genomic_DNA"/>
</dbReference>
<dbReference type="SUPFAM" id="SSF46894">
    <property type="entry name" value="C-terminal effector domain of the bipartite response regulators"/>
    <property type="match status" value="1"/>
</dbReference>
<dbReference type="CDD" id="cd06170">
    <property type="entry name" value="LuxR_C_like"/>
    <property type="match status" value="1"/>
</dbReference>
<evidence type="ECO:0000256" key="1">
    <source>
        <dbReference type="ARBA" id="ARBA00023015"/>
    </source>
</evidence>
<protein>
    <submittedName>
        <fullName evidence="5">DNA-binding response regulator</fullName>
    </submittedName>
</protein>
<dbReference type="GO" id="GO:0003677">
    <property type="term" value="F:DNA binding"/>
    <property type="evidence" value="ECO:0007669"/>
    <property type="project" value="UniProtKB-KW"/>
</dbReference>
<dbReference type="RefSeq" id="WP_005859595.1">
    <property type="nucleotide sequence ID" value="NZ_AAYA01000007.1"/>
</dbReference>
<organism evidence="5 6">
    <name type="scientific">Sagittula stellata (strain ATCC 700073 / DSM 11524 / E-37)</name>
    <dbReference type="NCBI Taxonomy" id="388399"/>
    <lineage>
        <taxon>Bacteria</taxon>
        <taxon>Pseudomonadati</taxon>
        <taxon>Pseudomonadota</taxon>
        <taxon>Alphaproteobacteria</taxon>
        <taxon>Rhodobacterales</taxon>
        <taxon>Roseobacteraceae</taxon>
        <taxon>Sagittula</taxon>
    </lineage>
</organism>
<dbReference type="Gene3D" id="1.10.10.10">
    <property type="entry name" value="Winged helix-like DNA-binding domain superfamily/Winged helix DNA-binding domain"/>
    <property type="match status" value="1"/>
</dbReference>
<evidence type="ECO:0000313" key="6">
    <source>
        <dbReference type="Proteomes" id="UP000005713"/>
    </source>
</evidence>
<dbReference type="OrthoDB" id="5292887at2"/>
<name>A3K4H9_SAGS3</name>
<evidence type="ECO:0000313" key="5">
    <source>
        <dbReference type="EMBL" id="EBA07878.1"/>
    </source>
</evidence>
<gene>
    <name evidence="5" type="ORF">SSE37_01455</name>
</gene>
<evidence type="ECO:0000259" key="4">
    <source>
        <dbReference type="PROSITE" id="PS50043"/>
    </source>
</evidence>
<accession>A3K4H9</accession>
<keyword evidence="2 5" id="KW-0238">DNA-binding</keyword>
<feature type="domain" description="HTH luxR-type" evidence="4">
    <location>
        <begin position="229"/>
        <end position="294"/>
    </location>
</feature>
<dbReference type="GO" id="GO:0006355">
    <property type="term" value="P:regulation of DNA-templated transcription"/>
    <property type="evidence" value="ECO:0007669"/>
    <property type="project" value="InterPro"/>
</dbReference>
<dbReference type="InterPro" id="IPR000792">
    <property type="entry name" value="Tscrpt_reg_LuxR_C"/>
</dbReference>
<dbReference type="SUPFAM" id="SSF55781">
    <property type="entry name" value="GAF domain-like"/>
    <property type="match status" value="1"/>
</dbReference>
<dbReference type="Pfam" id="PF00196">
    <property type="entry name" value="GerE"/>
    <property type="match status" value="1"/>
</dbReference>
<dbReference type="SMART" id="SM00421">
    <property type="entry name" value="HTH_LUXR"/>
    <property type="match status" value="1"/>
</dbReference>
<dbReference type="PANTHER" id="PTHR44688">
    <property type="entry name" value="DNA-BINDING TRANSCRIPTIONAL ACTIVATOR DEVR_DOSR"/>
    <property type="match status" value="1"/>
</dbReference>
<sequence>MPGKTDATITGGAIEAADVLDAQRQLRARLLDQPVIRHKPARDLAAHMLLHLGDLQQCWSLGTTWVRAELGCHRVDTGFGQAVAVQYHPGYSEARNADYDIPSFGSGAVDNRDPIMQAMWSGERPVIFADLKQDRRVTPGMRQRLSGARTKSKLGAALRVRGNSFGLICADWTEHEVPSESGLFDCFEQTVADVLSPIIDVARHISETVAAKPVHRQDVTSVFHYGRQADGTLDALTQSEIEIARLVAQGLSYKEIARIRERSLSTIDHQLRSIRAKLGVQSTAGLVSLLAGLTSLRH</sequence>
<comment type="caution">
    <text evidence="5">The sequence shown here is derived from an EMBL/GenBank/DDBJ whole genome shotgun (WGS) entry which is preliminary data.</text>
</comment>
<proteinExistence type="predicted"/>
<dbReference type="PRINTS" id="PR00038">
    <property type="entry name" value="HTHLUXR"/>
</dbReference>
<reference evidence="5 6" key="1">
    <citation type="submission" date="2006-06" db="EMBL/GenBank/DDBJ databases">
        <authorList>
            <person name="Moran M.A."/>
            <person name="Ferriera S."/>
            <person name="Johnson J."/>
            <person name="Kravitz S."/>
            <person name="Beeson K."/>
            <person name="Sutton G."/>
            <person name="Rogers Y.-H."/>
            <person name="Friedman R."/>
            <person name="Frazier M."/>
            <person name="Venter J.C."/>
        </authorList>
    </citation>
    <scope>NUCLEOTIDE SEQUENCE [LARGE SCALE GENOMIC DNA]</scope>
    <source>
        <strain evidence="5 6">E-37</strain>
    </source>
</reference>
<dbReference type="PROSITE" id="PS50043">
    <property type="entry name" value="HTH_LUXR_2"/>
    <property type="match status" value="1"/>
</dbReference>
<keyword evidence="6" id="KW-1185">Reference proteome</keyword>
<keyword evidence="1" id="KW-0805">Transcription regulation</keyword>
<keyword evidence="3" id="KW-0804">Transcription</keyword>
<dbReference type="InterPro" id="IPR036388">
    <property type="entry name" value="WH-like_DNA-bd_sf"/>
</dbReference>
<dbReference type="AlphaFoldDB" id="A3K4H9"/>
<evidence type="ECO:0000256" key="2">
    <source>
        <dbReference type="ARBA" id="ARBA00023125"/>
    </source>
</evidence>
<dbReference type="eggNOG" id="ENOG5032WT7">
    <property type="taxonomic scope" value="Bacteria"/>
</dbReference>
<dbReference type="InterPro" id="IPR016032">
    <property type="entry name" value="Sig_transdc_resp-reg_C-effctor"/>
</dbReference>
<dbReference type="Proteomes" id="UP000005713">
    <property type="component" value="Unassembled WGS sequence"/>
</dbReference>
<evidence type="ECO:0000256" key="3">
    <source>
        <dbReference type="ARBA" id="ARBA00023163"/>
    </source>
</evidence>
<dbReference type="PANTHER" id="PTHR44688:SF16">
    <property type="entry name" value="DNA-BINDING TRANSCRIPTIONAL ACTIVATOR DEVR_DOSR"/>
    <property type="match status" value="1"/>
</dbReference>